<feature type="domain" description="ATPase AAA-type core" evidence="1">
    <location>
        <begin position="46"/>
        <end position="392"/>
    </location>
</feature>
<dbReference type="GO" id="GO:0005524">
    <property type="term" value="F:ATP binding"/>
    <property type="evidence" value="ECO:0007669"/>
    <property type="project" value="UniProtKB-KW"/>
</dbReference>
<dbReference type="InterPro" id="IPR003959">
    <property type="entry name" value="ATPase_AAA_core"/>
</dbReference>
<evidence type="ECO:0000313" key="2">
    <source>
        <dbReference type="EMBL" id="SFW32589.1"/>
    </source>
</evidence>
<keyword evidence="3" id="KW-0067">ATP-binding</keyword>
<keyword evidence="5" id="KW-1185">Reference proteome</keyword>
<proteinExistence type="predicted"/>
<dbReference type="PANTHER" id="PTHR40396">
    <property type="entry name" value="ATPASE-LIKE PROTEIN"/>
    <property type="match status" value="1"/>
</dbReference>
<sequence>MLIRFSVENFSSFSERQTLSLIPGRTTLKSEHKTEAVNGISTLKTAVIYGANASGKSNLTKAISFGMRLVLKGTKVGAPIDFQHFRLDEAFCKADSRMEFEIQHKGKNYAYGFVFNRKMIVEEWLYEVKKNSEIKLFERDNRKKQAFNLDYFLKLNRKDEDKQFLSFIAKGTPDNQLFLTEIRERKTKGNVSNIEDLTNVIDWFFNSLKVISPEGKYKQGLKFEIDRKQDVMKIFQEFLDYFDTGIDSISLETIDRSKIEIPEPILESIENDLFNEDSESEVGMISDYRNTYVVKMEDGDVMYQKFMTKHKIKGSSKFELFDMRDESDGTNRIIDLIPLLMDLMKGGNVFVVDEMERSLHPNIIYDLIDFFTSKATNVNSQLIVASHESTLLTQKLLRKDEIWFVSKDESGASKLHSLEEYDVRFDKEIRKDYLLGRYRGVPRFGNRNNITVIPNQKTNDH</sequence>
<reference evidence="2 4" key="1">
    <citation type="submission" date="2016-11" db="EMBL/GenBank/DDBJ databases">
        <authorList>
            <person name="Jaros S."/>
            <person name="Januszkiewicz K."/>
            <person name="Wedrychowicz H."/>
        </authorList>
    </citation>
    <scope>NUCLEOTIDE SEQUENCE [LARGE SCALE GENOMIC DNA]</scope>
    <source>
        <strain evidence="2 4">DSM 784</strain>
    </source>
</reference>
<dbReference type="InterPro" id="IPR027417">
    <property type="entry name" value="P-loop_NTPase"/>
</dbReference>
<dbReference type="AlphaFoldDB" id="A0A1K1NBF7"/>
<dbReference type="SUPFAM" id="SSF52540">
    <property type="entry name" value="P-loop containing nucleoside triphosphate hydrolases"/>
    <property type="match status" value="1"/>
</dbReference>
<dbReference type="Gene3D" id="3.40.50.300">
    <property type="entry name" value="P-loop containing nucleotide triphosphate hydrolases"/>
    <property type="match status" value="1"/>
</dbReference>
<accession>A0A1K1NBF7</accession>
<dbReference type="PANTHER" id="PTHR40396:SF1">
    <property type="entry name" value="ATPASE AAA-TYPE CORE DOMAIN-CONTAINING PROTEIN"/>
    <property type="match status" value="1"/>
</dbReference>
<evidence type="ECO:0000313" key="4">
    <source>
        <dbReference type="Proteomes" id="UP000183788"/>
    </source>
</evidence>
<dbReference type="EMBL" id="CP140154">
    <property type="protein sequence ID" value="WQG90988.1"/>
    <property type="molecule type" value="Genomic_DNA"/>
</dbReference>
<reference evidence="3 5" key="2">
    <citation type="submission" date="2023-11" db="EMBL/GenBank/DDBJ databases">
        <title>MicrobeMod: A computational toolkit for identifying prokaryotic methylation and restriction-modification with nanopore sequencing.</title>
        <authorList>
            <person name="Crits-Christoph A."/>
            <person name="Kang S.C."/>
            <person name="Lee H."/>
            <person name="Ostrov N."/>
        </authorList>
    </citation>
    <scope>NUCLEOTIDE SEQUENCE [LARGE SCALE GENOMIC DNA]</scope>
    <source>
        <strain evidence="3 5">ATCC 23090</strain>
    </source>
</reference>
<gene>
    <name evidence="2" type="ORF">SAMN05661012_01139</name>
    <name evidence="3" type="ORF">SR876_05730</name>
</gene>
<dbReference type="STRING" id="1004.SAMN05661012_01139"/>
<evidence type="ECO:0000259" key="1">
    <source>
        <dbReference type="Pfam" id="PF13304"/>
    </source>
</evidence>
<dbReference type="RefSeq" id="WP_072357658.1">
    <property type="nucleotide sequence ID" value="NZ_CP139972.1"/>
</dbReference>
<organism evidence="2 4">
    <name type="scientific">Chitinophaga sancti</name>
    <dbReference type="NCBI Taxonomy" id="1004"/>
    <lineage>
        <taxon>Bacteria</taxon>
        <taxon>Pseudomonadati</taxon>
        <taxon>Bacteroidota</taxon>
        <taxon>Chitinophagia</taxon>
        <taxon>Chitinophagales</taxon>
        <taxon>Chitinophagaceae</taxon>
        <taxon>Chitinophaga</taxon>
    </lineage>
</organism>
<evidence type="ECO:0000313" key="3">
    <source>
        <dbReference type="EMBL" id="WQG90988.1"/>
    </source>
</evidence>
<evidence type="ECO:0000313" key="5">
    <source>
        <dbReference type="Proteomes" id="UP001326715"/>
    </source>
</evidence>
<dbReference type="OrthoDB" id="9809324at2"/>
<dbReference type="Proteomes" id="UP000183788">
    <property type="component" value="Unassembled WGS sequence"/>
</dbReference>
<dbReference type="Proteomes" id="UP001326715">
    <property type="component" value="Chromosome"/>
</dbReference>
<keyword evidence="3" id="KW-0547">Nucleotide-binding</keyword>
<protein>
    <submittedName>
        <fullName evidence="3">ATP-binding protein</fullName>
    </submittedName>
</protein>
<dbReference type="Pfam" id="PF13304">
    <property type="entry name" value="AAA_21"/>
    <property type="match status" value="1"/>
</dbReference>
<dbReference type="EMBL" id="FPIZ01000003">
    <property type="protein sequence ID" value="SFW32589.1"/>
    <property type="molecule type" value="Genomic_DNA"/>
</dbReference>
<name>A0A1K1NBF7_9BACT</name>
<dbReference type="GO" id="GO:0016887">
    <property type="term" value="F:ATP hydrolysis activity"/>
    <property type="evidence" value="ECO:0007669"/>
    <property type="project" value="InterPro"/>
</dbReference>